<sequence>MKQNWVKLAMAGAFLAGSSVAMAEVSGSVTLTSDYIFDGVSQTDNEPALQAGVDYAHDSGFYAGAWMSNVDFGGDTNLETDLYVGFTFGSEAVSFDVGAVAYIYTDSFSSPPSDEEADYYEVYAGVTFAENFTVKGWFTDDYASAALDAYRIKATYEVALNDTWSIPLEYTYTDIDGEDFNHGRIGIAGNFDPFTVDLSYHQTDIDVEAGDDPDLYSADGLLVASVTFSF</sequence>
<dbReference type="OrthoDB" id="9793561at2"/>
<name>A0A4R6UT91_9GAMM</name>
<dbReference type="Pfam" id="PF09694">
    <property type="entry name" value="Gcw_chp"/>
    <property type="match status" value="1"/>
</dbReference>
<comment type="caution">
    <text evidence="2">The sequence shown here is derived from an EMBL/GenBank/DDBJ whole genome shotgun (WGS) entry which is preliminary data.</text>
</comment>
<dbReference type="AlphaFoldDB" id="A0A4R6UT91"/>
<keyword evidence="1" id="KW-0732">Signal</keyword>
<dbReference type="SUPFAM" id="SSF56935">
    <property type="entry name" value="Porins"/>
    <property type="match status" value="1"/>
</dbReference>
<dbReference type="InterPro" id="IPR023614">
    <property type="entry name" value="Porin_dom_sf"/>
</dbReference>
<dbReference type="Gene3D" id="2.40.160.10">
    <property type="entry name" value="Porin"/>
    <property type="match status" value="1"/>
</dbReference>
<evidence type="ECO:0000313" key="3">
    <source>
        <dbReference type="Proteomes" id="UP000295375"/>
    </source>
</evidence>
<proteinExistence type="predicted"/>
<evidence type="ECO:0000256" key="1">
    <source>
        <dbReference type="SAM" id="SignalP"/>
    </source>
</evidence>
<protein>
    <submittedName>
        <fullName evidence="2">Uncharacterized protein (TIGR02001 family)</fullName>
    </submittedName>
</protein>
<gene>
    <name evidence="2" type="ORF">EV696_102142</name>
</gene>
<dbReference type="Proteomes" id="UP000295375">
    <property type="component" value="Unassembled WGS sequence"/>
</dbReference>
<dbReference type="InterPro" id="IPR010239">
    <property type="entry name" value="CHP02001"/>
</dbReference>
<dbReference type="EMBL" id="SNYM01000002">
    <property type="protein sequence ID" value="TDQ50460.1"/>
    <property type="molecule type" value="Genomic_DNA"/>
</dbReference>
<accession>A0A4R6UT91</accession>
<reference evidence="2 3" key="1">
    <citation type="submission" date="2019-03" db="EMBL/GenBank/DDBJ databases">
        <title>Genomic Encyclopedia of Type Strains, Phase IV (KMG-IV): sequencing the most valuable type-strain genomes for metagenomic binning, comparative biology and taxonomic classification.</title>
        <authorList>
            <person name="Goeker M."/>
        </authorList>
    </citation>
    <scope>NUCLEOTIDE SEQUENCE [LARGE SCALE GENOMIC DNA]</scope>
    <source>
        <strain evidence="2 3">DSM 103792</strain>
    </source>
</reference>
<dbReference type="RefSeq" id="WP_133587641.1">
    <property type="nucleotide sequence ID" value="NZ_CP037953.1"/>
</dbReference>
<keyword evidence="3" id="KW-1185">Reference proteome</keyword>
<feature type="chain" id="PRO_5020206869" evidence="1">
    <location>
        <begin position="24"/>
        <end position="230"/>
    </location>
</feature>
<dbReference type="NCBIfam" id="TIGR02001">
    <property type="entry name" value="gcw_chp"/>
    <property type="match status" value="1"/>
</dbReference>
<evidence type="ECO:0000313" key="2">
    <source>
        <dbReference type="EMBL" id="TDQ50460.1"/>
    </source>
</evidence>
<organism evidence="2 3">
    <name type="scientific">Permianibacter aggregans</name>
    <dbReference type="NCBI Taxonomy" id="1510150"/>
    <lineage>
        <taxon>Bacteria</taxon>
        <taxon>Pseudomonadati</taxon>
        <taxon>Pseudomonadota</taxon>
        <taxon>Gammaproteobacteria</taxon>
        <taxon>Pseudomonadales</taxon>
        <taxon>Pseudomonadaceae</taxon>
        <taxon>Permianibacter</taxon>
    </lineage>
</organism>
<feature type="signal peptide" evidence="1">
    <location>
        <begin position="1"/>
        <end position="23"/>
    </location>
</feature>